<organism evidence="1 2">
    <name type="scientific">Naganishia cerealis</name>
    <dbReference type="NCBI Taxonomy" id="610337"/>
    <lineage>
        <taxon>Eukaryota</taxon>
        <taxon>Fungi</taxon>
        <taxon>Dikarya</taxon>
        <taxon>Basidiomycota</taxon>
        <taxon>Agaricomycotina</taxon>
        <taxon>Tremellomycetes</taxon>
        <taxon>Filobasidiales</taxon>
        <taxon>Filobasidiaceae</taxon>
        <taxon>Naganishia</taxon>
    </lineage>
</organism>
<reference evidence="1" key="1">
    <citation type="submission" date="2023-04" db="EMBL/GenBank/DDBJ databases">
        <title>Draft Genome sequencing of Naganishia species isolated from polar environments using Oxford Nanopore Technology.</title>
        <authorList>
            <person name="Leo P."/>
            <person name="Venkateswaran K."/>
        </authorList>
    </citation>
    <scope>NUCLEOTIDE SEQUENCE</scope>
    <source>
        <strain evidence="1">MNA-CCFEE 5261</strain>
    </source>
</reference>
<gene>
    <name evidence="1" type="ORF">QFC19_008017</name>
</gene>
<dbReference type="EMBL" id="JASBWR010000113">
    <property type="protein sequence ID" value="KAJ9094331.1"/>
    <property type="molecule type" value="Genomic_DNA"/>
</dbReference>
<protein>
    <submittedName>
        <fullName evidence="1">Uncharacterized protein</fullName>
    </submittedName>
</protein>
<evidence type="ECO:0000313" key="2">
    <source>
        <dbReference type="Proteomes" id="UP001241377"/>
    </source>
</evidence>
<keyword evidence="2" id="KW-1185">Reference proteome</keyword>
<dbReference type="Proteomes" id="UP001241377">
    <property type="component" value="Unassembled WGS sequence"/>
</dbReference>
<comment type="caution">
    <text evidence="1">The sequence shown here is derived from an EMBL/GenBank/DDBJ whole genome shotgun (WGS) entry which is preliminary data.</text>
</comment>
<proteinExistence type="predicted"/>
<sequence length="924" mass="104041">MPTDCLYDNVLPTGKPISSPKNSRELSNGSEGSFLASENRKVPVQCPLKTEDITNKNLRQAEDGEKLLGLEDEEDEDVECGLENGANQSVSVSFLSILTRRFFNRYLGQAHFVYTNPPDFAQRSQWDIRRSSLTPLLNHLSKKAGSKKIKITGSLVAIVFFMALTMSTICRSTFSGSGLVSPSGWETVSCSNISGQSSVPTRDVLSPYYHLFNISSLPKAPISAGSPIPLQKPAHLPLDHGCLEEWFATGNLCTKNIGVQNSVDLVYLWVNGSDPIWQQQYNRIRRLDLPMVTRRNSPEPPLRHYRSQGSFKYALRSGVEAFNRSDKPAESWVRKVHVLTADMPVHDREDIGLDMEDERLGQIPDWLDKERIFGVEAVAGFGPGLRSSNFSQARDLERRTALSDGQPSLQWHFHSEVFRSPILQACAPCTFDPPSRFQPQPLSEQEWVKKVMPSFNSFNIENRMAWLDDLSEYSVQVNDDMFFGTPLSSADFHSTLYGSVFRLDRQFGLQVKPILMPSKVSDNGEWGGLQHANWLISQRFPLRPRNYLDHLPKAIGAPILQEASIIFAPDLSDAAQRHFRESTYGVGDISMAFLITHMRIERWREALLWSWTVARLGAREEGMWGERARNELQEVLGLDGVTLASRTTLQVRRSERDTLKDVPKRFAQAKWEPPLATSFHFCMYCLMPRFGLDWHIDTLATLSSTRIASMDGHLPRIPDDRLPHDDIDECKIDLYDCFGSAFLGGDTVSSADMFKRLAFERYQCGDCLIMALVNRSGKRGLSAFLPDKDQVVASSSSSLTDMEQPPHLPLTKSWEATDFALGSVLKAAPGTERDGQVNLRTWTVLLLSRYMYISGVSPSHFASLKQPLQAADTFTYLRQNPQLGMICLNDDEADDAADKIGGLLHDWLEERWGGIQAWWERGES</sequence>
<accession>A0ACC2V6Q5</accession>
<evidence type="ECO:0000313" key="1">
    <source>
        <dbReference type="EMBL" id="KAJ9094331.1"/>
    </source>
</evidence>
<name>A0ACC2V6Q5_9TREE</name>